<dbReference type="GO" id="GO:0004674">
    <property type="term" value="F:protein serine/threonine kinase activity"/>
    <property type="evidence" value="ECO:0007669"/>
    <property type="project" value="UniProtKB-KW"/>
</dbReference>
<evidence type="ECO:0000256" key="8">
    <source>
        <dbReference type="ARBA" id="ARBA00022840"/>
    </source>
</evidence>
<keyword evidence="13" id="KW-0472">Membrane</keyword>
<reference evidence="15 16" key="1">
    <citation type="submission" date="2018-06" db="EMBL/GenBank/DDBJ databases">
        <title>Genomic Encyclopedia of Archaeal and Bacterial Type Strains, Phase II (KMG-II): from individual species to whole genera.</title>
        <authorList>
            <person name="Goeker M."/>
        </authorList>
    </citation>
    <scope>NUCLEOTIDE SEQUENCE [LARGE SCALE GENOMIC DNA]</scope>
    <source>
        <strain evidence="15 16">ATCC BAA-1881</strain>
    </source>
</reference>
<evidence type="ECO:0000256" key="7">
    <source>
        <dbReference type="ARBA" id="ARBA00022777"/>
    </source>
</evidence>
<dbReference type="Proteomes" id="UP000248806">
    <property type="component" value="Unassembled WGS sequence"/>
</dbReference>
<keyword evidence="13" id="KW-0812">Transmembrane</keyword>
<dbReference type="EMBL" id="QKUF01000001">
    <property type="protein sequence ID" value="PZW36831.1"/>
    <property type="molecule type" value="Genomic_DNA"/>
</dbReference>
<dbReference type="Gene3D" id="3.40.50.2300">
    <property type="match status" value="2"/>
</dbReference>
<evidence type="ECO:0000313" key="15">
    <source>
        <dbReference type="EMBL" id="PZW36831.1"/>
    </source>
</evidence>
<dbReference type="EC" id="2.7.11.1" evidence="2"/>
<name>A0A326UGE0_THEHA</name>
<keyword evidence="8 11" id="KW-0067">ATP-binding</keyword>
<evidence type="ECO:0000256" key="13">
    <source>
        <dbReference type="SAM" id="Phobius"/>
    </source>
</evidence>
<keyword evidence="6 11" id="KW-0547">Nucleotide-binding</keyword>
<evidence type="ECO:0000256" key="5">
    <source>
        <dbReference type="ARBA" id="ARBA00022729"/>
    </source>
</evidence>
<evidence type="ECO:0000256" key="3">
    <source>
        <dbReference type="ARBA" id="ARBA00022527"/>
    </source>
</evidence>
<evidence type="ECO:0000256" key="1">
    <source>
        <dbReference type="ARBA" id="ARBA00010062"/>
    </source>
</evidence>
<dbReference type="OrthoDB" id="136386at2"/>
<proteinExistence type="inferred from homology"/>
<keyword evidence="13" id="KW-1133">Transmembrane helix</keyword>
<evidence type="ECO:0000259" key="14">
    <source>
        <dbReference type="PROSITE" id="PS50011"/>
    </source>
</evidence>
<feature type="domain" description="Protein kinase" evidence="14">
    <location>
        <begin position="80"/>
        <end position="338"/>
    </location>
</feature>
<keyword evidence="3 15" id="KW-0723">Serine/threonine-protein kinase</keyword>
<dbReference type="Pfam" id="PF00069">
    <property type="entry name" value="Pkinase"/>
    <property type="match status" value="1"/>
</dbReference>
<protein>
    <recommendedName>
        <fullName evidence="2">non-specific serine/threonine protein kinase</fullName>
        <ecNumber evidence="2">2.7.11.1</ecNumber>
    </recommendedName>
</protein>
<feature type="binding site" evidence="11">
    <location>
        <position position="110"/>
    </location>
    <ligand>
        <name>ATP</name>
        <dbReference type="ChEBI" id="CHEBI:30616"/>
    </ligand>
</feature>
<evidence type="ECO:0000256" key="2">
    <source>
        <dbReference type="ARBA" id="ARBA00012513"/>
    </source>
</evidence>
<evidence type="ECO:0000256" key="6">
    <source>
        <dbReference type="ARBA" id="ARBA00022741"/>
    </source>
</evidence>
<feature type="transmembrane region" description="Helical" evidence="13">
    <location>
        <begin position="397"/>
        <end position="417"/>
    </location>
</feature>
<dbReference type="RefSeq" id="WP_111319422.1">
    <property type="nucleotide sequence ID" value="NZ_BIFX01000001.1"/>
</dbReference>
<dbReference type="CDD" id="cd14014">
    <property type="entry name" value="STKc_PknB_like"/>
    <property type="match status" value="1"/>
</dbReference>
<dbReference type="Gene3D" id="1.10.510.10">
    <property type="entry name" value="Transferase(Phosphotransferase) domain 1"/>
    <property type="match status" value="1"/>
</dbReference>
<dbReference type="Pfam" id="PF13458">
    <property type="entry name" value="Peripla_BP_6"/>
    <property type="match status" value="1"/>
</dbReference>
<organism evidence="15 16">
    <name type="scientific">Thermosporothrix hazakensis</name>
    <dbReference type="NCBI Taxonomy" id="644383"/>
    <lineage>
        <taxon>Bacteria</taxon>
        <taxon>Bacillati</taxon>
        <taxon>Chloroflexota</taxon>
        <taxon>Ktedonobacteria</taxon>
        <taxon>Ktedonobacterales</taxon>
        <taxon>Thermosporotrichaceae</taxon>
        <taxon>Thermosporothrix</taxon>
    </lineage>
</organism>
<comment type="catalytic activity">
    <reaction evidence="10">
        <text>L-seryl-[protein] + ATP = O-phospho-L-seryl-[protein] + ADP + H(+)</text>
        <dbReference type="Rhea" id="RHEA:17989"/>
        <dbReference type="Rhea" id="RHEA-COMP:9863"/>
        <dbReference type="Rhea" id="RHEA-COMP:11604"/>
        <dbReference type="ChEBI" id="CHEBI:15378"/>
        <dbReference type="ChEBI" id="CHEBI:29999"/>
        <dbReference type="ChEBI" id="CHEBI:30616"/>
        <dbReference type="ChEBI" id="CHEBI:83421"/>
        <dbReference type="ChEBI" id="CHEBI:456216"/>
        <dbReference type="EC" id="2.7.11.1"/>
    </reaction>
</comment>
<dbReference type="InterPro" id="IPR011009">
    <property type="entry name" value="Kinase-like_dom_sf"/>
</dbReference>
<comment type="catalytic activity">
    <reaction evidence="9">
        <text>L-threonyl-[protein] + ATP = O-phospho-L-threonyl-[protein] + ADP + H(+)</text>
        <dbReference type="Rhea" id="RHEA:46608"/>
        <dbReference type="Rhea" id="RHEA-COMP:11060"/>
        <dbReference type="Rhea" id="RHEA-COMP:11605"/>
        <dbReference type="ChEBI" id="CHEBI:15378"/>
        <dbReference type="ChEBI" id="CHEBI:30013"/>
        <dbReference type="ChEBI" id="CHEBI:30616"/>
        <dbReference type="ChEBI" id="CHEBI:61977"/>
        <dbReference type="ChEBI" id="CHEBI:456216"/>
        <dbReference type="EC" id="2.7.11.1"/>
    </reaction>
</comment>
<gene>
    <name evidence="15" type="ORF">EI42_01017</name>
</gene>
<dbReference type="InterPro" id="IPR028081">
    <property type="entry name" value="Leu-bd"/>
</dbReference>
<dbReference type="SMART" id="SM00220">
    <property type="entry name" value="S_TKc"/>
    <property type="match status" value="1"/>
</dbReference>
<evidence type="ECO:0000256" key="9">
    <source>
        <dbReference type="ARBA" id="ARBA00047899"/>
    </source>
</evidence>
<dbReference type="InterPro" id="IPR008271">
    <property type="entry name" value="Ser/Thr_kinase_AS"/>
</dbReference>
<dbReference type="AlphaFoldDB" id="A0A326UGE0"/>
<dbReference type="InterPro" id="IPR028082">
    <property type="entry name" value="Peripla_BP_I"/>
</dbReference>
<dbReference type="InterPro" id="IPR017441">
    <property type="entry name" value="Protein_kinase_ATP_BS"/>
</dbReference>
<dbReference type="SUPFAM" id="SSF53822">
    <property type="entry name" value="Periplasmic binding protein-like I"/>
    <property type="match status" value="1"/>
</dbReference>
<dbReference type="InterPro" id="IPR000719">
    <property type="entry name" value="Prot_kinase_dom"/>
</dbReference>
<sequence>MRCPVCGTDNAPGEDFCGNCGLALDSTNANAPTVITPVKSASPVNTGPTVVYPTTSPGITGMTGGSGKLAPNMALQNGRYVIEKVLGEGGMGTAALARDTRVANKRVVVKELITDSSDPTKLSEDVDNFNREVATLASLNHPSIPDVTDSFQEGSRYFMIQEYVPGENLEAYIDRLQKPLPEREVLTYGLQVLDIIDYLAQQNPPIIHRDIKPANIIIGASNKKAHLVDFGIARADVNKYAKRKQTSALGTQGYAPPEQYSGNADTRSDLYALAATMHHLLTNRDPRNYPPFNFPDARTLNPQLSVETEKMLKKALTIDASKRYQSVGEMRKDIQDILRKNYNMGRNTMPQRGTATQGGQASRPAAKQPVTPPPVTPPPVQPVPPPKKESHWVRNSLLLLVVLGVILFAIIGVPRLFPAKQGASPGTTPTAITQTEPTANATPTPGEKNVLGVETVDGQLIGISDGSTAFDLNRPSGPDKKAAAEKLKAGDVNSAQSLWRAALGKDSSDAEVLINLENQRVLDSGKPYVTIVVGTMLTGAADNIQAGRDQLQGAYVAQKEFNQNNGARLGGKLVRLLIANGGDSDRFVPQVANQIVELAKNDPTVVGVMGWPYSAHAQAAIRVLGKAQVPMITGTASSDDLTGVSPYFFRVAPSNQEQAKVAAKYAKSKMNAKNVVVFQDPANTYSRSLAESFMQEFRQEGGTILGPVSYTLKDETSISQALDDALQLSPAPDMIYFAGYSDDVSVLLKDLPEKPNTQNLQILGGDALYNLGGYPANNSGFNRLRFTAFAYPDEWDVLGHGSQKPSFYKDYPDAFDPNRRHQGSPYGFTRPAFNVVLGYDAMLALLSACENATKGGTNTLTPEIVKDALTQITGNKAIQGASGQISFGADGNPLEKPIVMLRVNERGQIQMESQLGSGKLLVGE</sequence>
<feature type="compositionally biased region" description="Pro residues" evidence="12">
    <location>
        <begin position="370"/>
        <end position="385"/>
    </location>
</feature>
<comment type="similarity">
    <text evidence="1">Belongs to the leucine-binding protein family.</text>
</comment>
<accession>A0A326UGE0</accession>
<dbReference type="PANTHER" id="PTHR24363:SF0">
    <property type="entry name" value="SERINE_THREONINE KINASE LIKE DOMAIN CONTAINING 1"/>
    <property type="match status" value="1"/>
</dbReference>
<keyword evidence="7 15" id="KW-0418">Kinase</keyword>
<dbReference type="SUPFAM" id="SSF56112">
    <property type="entry name" value="Protein kinase-like (PK-like)"/>
    <property type="match status" value="1"/>
</dbReference>
<dbReference type="PROSITE" id="PS00108">
    <property type="entry name" value="PROTEIN_KINASE_ST"/>
    <property type="match status" value="1"/>
</dbReference>
<dbReference type="PROSITE" id="PS00107">
    <property type="entry name" value="PROTEIN_KINASE_ATP"/>
    <property type="match status" value="1"/>
</dbReference>
<dbReference type="PANTHER" id="PTHR24363">
    <property type="entry name" value="SERINE/THREONINE PROTEIN KINASE"/>
    <property type="match status" value="1"/>
</dbReference>
<dbReference type="PROSITE" id="PS50011">
    <property type="entry name" value="PROTEIN_KINASE_DOM"/>
    <property type="match status" value="1"/>
</dbReference>
<comment type="caution">
    <text evidence="15">The sequence shown here is derived from an EMBL/GenBank/DDBJ whole genome shotgun (WGS) entry which is preliminary data.</text>
</comment>
<evidence type="ECO:0000256" key="10">
    <source>
        <dbReference type="ARBA" id="ARBA00048679"/>
    </source>
</evidence>
<feature type="region of interest" description="Disordered" evidence="12">
    <location>
        <begin position="344"/>
        <end position="389"/>
    </location>
</feature>
<keyword evidence="5" id="KW-0732">Signal</keyword>
<keyword evidence="4" id="KW-0808">Transferase</keyword>
<dbReference type="Gene3D" id="3.30.200.20">
    <property type="entry name" value="Phosphorylase Kinase, domain 1"/>
    <property type="match status" value="1"/>
</dbReference>
<keyword evidence="16" id="KW-1185">Reference proteome</keyword>
<feature type="compositionally biased region" description="Low complexity" evidence="12">
    <location>
        <begin position="425"/>
        <end position="438"/>
    </location>
</feature>
<dbReference type="GO" id="GO:0005524">
    <property type="term" value="F:ATP binding"/>
    <property type="evidence" value="ECO:0007669"/>
    <property type="project" value="UniProtKB-UniRule"/>
</dbReference>
<evidence type="ECO:0000256" key="4">
    <source>
        <dbReference type="ARBA" id="ARBA00022679"/>
    </source>
</evidence>
<evidence type="ECO:0000256" key="11">
    <source>
        <dbReference type="PROSITE-ProRule" id="PRU10141"/>
    </source>
</evidence>
<feature type="compositionally biased region" description="Polar residues" evidence="12">
    <location>
        <begin position="344"/>
        <end position="360"/>
    </location>
</feature>
<evidence type="ECO:0000256" key="12">
    <source>
        <dbReference type="SAM" id="MobiDB-lite"/>
    </source>
</evidence>
<evidence type="ECO:0000313" key="16">
    <source>
        <dbReference type="Proteomes" id="UP000248806"/>
    </source>
</evidence>
<feature type="region of interest" description="Disordered" evidence="12">
    <location>
        <begin position="419"/>
        <end position="447"/>
    </location>
</feature>